<dbReference type="GO" id="GO:0030246">
    <property type="term" value="F:carbohydrate binding"/>
    <property type="evidence" value="ECO:0007669"/>
    <property type="project" value="InterPro"/>
</dbReference>
<dbReference type="Gene3D" id="2.70.98.10">
    <property type="match status" value="1"/>
</dbReference>
<dbReference type="InterPro" id="IPR008979">
    <property type="entry name" value="Galactose-bd-like_sf"/>
</dbReference>
<feature type="domain" description="Rhamnogalacturonan lyase" evidence="2">
    <location>
        <begin position="413"/>
        <end position="455"/>
    </location>
</feature>
<dbReference type="CDD" id="cd10317">
    <property type="entry name" value="RGL4_C"/>
    <property type="match status" value="1"/>
</dbReference>
<dbReference type="AlphaFoldDB" id="A0A7J7HSV5"/>
<proteinExistence type="predicted"/>
<dbReference type="InterPro" id="IPR029413">
    <property type="entry name" value="RG-lyase_II"/>
</dbReference>
<gene>
    <name evidence="3" type="ORF">HYC85_008313</name>
</gene>
<comment type="caution">
    <text evidence="3">The sequence shown here is derived from an EMBL/GenBank/DDBJ whole genome shotgun (WGS) entry which is preliminary data.</text>
</comment>
<dbReference type="Gene3D" id="2.60.120.260">
    <property type="entry name" value="Galactose-binding domain-like"/>
    <property type="match status" value="1"/>
</dbReference>
<dbReference type="SUPFAM" id="SSF49785">
    <property type="entry name" value="Galactose-binding domain-like"/>
    <property type="match status" value="1"/>
</dbReference>
<evidence type="ECO:0000259" key="2">
    <source>
        <dbReference type="Pfam" id="PF14686"/>
    </source>
</evidence>
<dbReference type="EMBL" id="JACBKZ010000003">
    <property type="protein sequence ID" value="KAF5955457.1"/>
    <property type="molecule type" value="Genomic_DNA"/>
</dbReference>
<dbReference type="InterPro" id="IPR051850">
    <property type="entry name" value="Polysacch_Lyase_4"/>
</dbReference>
<dbReference type="CDD" id="cd10320">
    <property type="entry name" value="RGL4_N"/>
    <property type="match status" value="1"/>
</dbReference>
<sequence length="651" mass="73688">MGGRRKFRIRNCIQGVCCGGEYKRGTTRHRKGRLGSMSPRGVQLQIQDRHVVIDNGIVQVTLSNPGGIVTGIRCNGIDNLLEIINDETNRGYWDVVWNALDGSGKSGIFEVIKGTKFEVIVETEEQVEVSFSRPWDPSLQGKLVPLNIDKRFILLRGCSGFYSYAIYEHVGLPEWPAFSLGETRIAFKLRKDKFHYMAVSDDRQRFMPLPDDRMPGRGRALAYPEAVLLINPVEPELKGQVDDKYQYSCENKDLRVHGWISTDPPAVGFWQITPSDEFRSGGPIKQNLSSHVGPTCLAMFFSSHYAGDDLTPKFGQGEAWKKVFGPVFIYLNSAMDGDDPFTLWEDAKNQMLVEVQSWPYSFPASEDFPSSDQRGTMTIYRQTVPTWGWHLLEMLDHGRESARTTNSGPEQMRSGYFSINDVCTGDYNLYASVPGFIGDYRNDVVVTITTGCDIDIGDLVYEPPRDGPTLWEIGIPDRSAAEFYIPDPDPMYISRLFVDPPNRFRQYGLWESYAELYPDGDLVYTVGVTRRKSDNTYQGTTWQIKFNLDNVDQSGSYKLRVRVNDPNTNNRPLFSSGLFGRDNAIARHGIHGLYWLYNVDVASGLLVKGDNTVYLTQPRSQSPWQNIMYDYIRLEGPPSDSPKKDTLISLS</sequence>
<dbReference type="PANTHER" id="PTHR32018">
    <property type="entry name" value="RHAMNOGALACTURONATE LYASE FAMILY PROTEIN"/>
    <property type="match status" value="1"/>
</dbReference>
<organism evidence="3 4">
    <name type="scientific">Camellia sinensis</name>
    <name type="common">Tea plant</name>
    <name type="synonym">Thea sinensis</name>
    <dbReference type="NCBI Taxonomy" id="4442"/>
    <lineage>
        <taxon>Eukaryota</taxon>
        <taxon>Viridiplantae</taxon>
        <taxon>Streptophyta</taxon>
        <taxon>Embryophyta</taxon>
        <taxon>Tracheophyta</taxon>
        <taxon>Spermatophyta</taxon>
        <taxon>Magnoliopsida</taxon>
        <taxon>eudicotyledons</taxon>
        <taxon>Gunneridae</taxon>
        <taxon>Pentapetalae</taxon>
        <taxon>asterids</taxon>
        <taxon>Ericales</taxon>
        <taxon>Theaceae</taxon>
        <taxon>Camellia</taxon>
    </lineage>
</organism>
<dbReference type="PANTHER" id="PTHR32018:SF54">
    <property type="entry name" value="RHAMNOGALACTURONATE LYASE B ISOFORM X1-RELATED"/>
    <property type="match status" value="1"/>
</dbReference>
<evidence type="ECO:0008006" key="5">
    <source>
        <dbReference type="Google" id="ProtNLM"/>
    </source>
</evidence>
<reference evidence="4" key="1">
    <citation type="journal article" date="2020" name="Nat. Commun.">
        <title>Genome assembly of wild tea tree DASZ reveals pedigree and selection history of tea varieties.</title>
        <authorList>
            <person name="Zhang W."/>
            <person name="Zhang Y."/>
            <person name="Qiu H."/>
            <person name="Guo Y."/>
            <person name="Wan H."/>
            <person name="Zhang X."/>
            <person name="Scossa F."/>
            <person name="Alseekh S."/>
            <person name="Zhang Q."/>
            <person name="Wang P."/>
            <person name="Xu L."/>
            <person name="Schmidt M.H."/>
            <person name="Jia X."/>
            <person name="Li D."/>
            <person name="Zhu A."/>
            <person name="Guo F."/>
            <person name="Chen W."/>
            <person name="Ni D."/>
            <person name="Usadel B."/>
            <person name="Fernie A.R."/>
            <person name="Wen W."/>
        </authorList>
    </citation>
    <scope>NUCLEOTIDE SEQUENCE [LARGE SCALE GENOMIC DNA]</scope>
    <source>
        <strain evidence="4">cv. G240</strain>
    </source>
</reference>
<evidence type="ECO:0000313" key="3">
    <source>
        <dbReference type="EMBL" id="KAF5955457.1"/>
    </source>
</evidence>
<dbReference type="Proteomes" id="UP000593564">
    <property type="component" value="Unassembled WGS sequence"/>
</dbReference>
<dbReference type="InterPro" id="IPR010325">
    <property type="entry name" value="Rhamnogal_lyase"/>
</dbReference>
<dbReference type="InterPro" id="IPR011013">
    <property type="entry name" value="Gal_mutarotase_sf_dom"/>
</dbReference>
<dbReference type="GO" id="GO:0005975">
    <property type="term" value="P:carbohydrate metabolic process"/>
    <property type="evidence" value="ECO:0007669"/>
    <property type="project" value="InterPro"/>
</dbReference>
<dbReference type="InterPro" id="IPR029411">
    <property type="entry name" value="RG-lyase_III"/>
</dbReference>
<feature type="domain" description="Rhamnogalacturonan lyase" evidence="1">
    <location>
        <begin position="469"/>
        <end position="634"/>
    </location>
</feature>
<dbReference type="SUPFAM" id="SSF74650">
    <property type="entry name" value="Galactose mutarotase-like"/>
    <property type="match status" value="1"/>
</dbReference>
<dbReference type="Pfam" id="PF14686">
    <property type="entry name" value="fn3_3"/>
    <property type="match status" value="1"/>
</dbReference>
<name>A0A7J7HSV5_CAMSI</name>
<dbReference type="GO" id="GO:0003824">
    <property type="term" value="F:catalytic activity"/>
    <property type="evidence" value="ECO:0007669"/>
    <property type="project" value="InterPro"/>
</dbReference>
<evidence type="ECO:0000259" key="1">
    <source>
        <dbReference type="Pfam" id="PF14683"/>
    </source>
</evidence>
<protein>
    <recommendedName>
        <fullName evidence="5">Rhamnogalacturonan endolyase</fullName>
    </recommendedName>
</protein>
<accession>A0A7J7HSV5</accession>
<dbReference type="InterPro" id="IPR014718">
    <property type="entry name" value="GH-type_carb-bd"/>
</dbReference>
<keyword evidence="4" id="KW-1185">Reference proteome</keyword>
<reference evidence="3 4" key="2">
    <citation type="submission" date="2020-07" db="EMBL/GenBank/DDBJ databases">
        <title>Genome assembly of wild tea tree DASZ reveals pedigree and selection history of tea varieties.</title>
        <authorList>
            <person name="Zhang W."/>
        </authorList>
    </citation>
    <scope>NUCLEOTIDE SEQUENCE [LARGE SCALE GENOMIC DNA]</scope>
    <source>
        <strain evidence="4">cv. G240</strain>
        <tissue evidence="3">Leaf</tissue>
    </source>
</reference>
<evidence type="ECO:0000313" key="4">
    <source>
        <dbReference type="Proteomes" id="UP000593564"/>
    </source>
</evidence>
<dbReference type="Pfam" id="PF06045">
    <property type="entry name" value="Rhamnogal_lyase"/>
    <property type="match status" value="1"/>
</dbReference>
<dbReference type="Pfam" id="PF14683">
    <property type="entry name" value="CBM-like"/>
    <property type="match status" value="1"/>
</dbReference>